<evidence type="ECO:0000256" key="1">
    <source>
        <dbReference type="ARBA" id="ARBA00022490"/>
    </source>
</evidence>
<proteinExistence type="inferred from homology"/>
<comment type="similarity">
    <text evidence="10">Belongs to the MurCDEF family. MurF subfamily.</text>
</comment>
<dbReference type="GO" id="GO:0005737">
    <property type="term" value="C:cytoplasm"/>
    <property type="evidence" value="ECO:0007669"/>
    <property type="project" value="UniProtKB-SubCell"/>
</dbReference>
<dbReference type="EC" id="6.3.2.10" evidence="10 11"/>
<evidence type="ECO:0000256" key="10">
    <source>
        <dbReference type="HAMAP-Rule" id="MF_02019"/>
    </source>
</evidence>
<keyword evidence="7 10" id="KW-0573">Peptidoglycan synthesis</keyword>
<evidence type="ECO:0000313" key="15">
    <source>
        <dbReference type="EMBL" id="HIU23492.1"/>
    </source>
</evidence>
<reference evidence="15" key="2">
    <citation type="journal article" date="2021" name="PeerJ">
        <title>Extensive microbial diversity within the chicken gut microbiome revealed by metagenomics and culture.</title>
        <authorList>
            <person name="Gilroy R."/>
            <person name="Ravi A."/>
            <person name="Getino M."/>
            <person name="Pursley I."/>
            <person name="Horton D.L."/>
            <person name="Alikhan N.F."/>
            <person name="Baker D."/>
            <person name="Gharbi K."/>
            <person name="Hall N."/>
            <person name="Watson M."/>
            <person name="Adriaenssens E.M."/>
            <person name="Foster-Nyarko E."/>
            <person name="Jarju S."/>
            <person name="Secka A."/>
            <person name="Antonio M."/>
            <person name="Oren A."/>
            <person name="Chaudhuri R.R."/>
            <person name="La Ragione R."/>
            <person name="Hildebrand F."/>
            <person name="Pallen M.J."/>
        </authorList>
    </citation>
    <scope>NUCLEOTIDE SEQUENCE</scope>
    <source>
        <strain evidence="15">ChiHjej12B11-29160</strain>
    </source>
</reference>
<dbReference type="InterPro" id="IPR035911">
    <property type="entry name" value="MurE/MurF_N"/>
</dbReference>
<dbReference type="Pfam" id="PF02875">
    <property type="entry name" value="Mur_ligase_C"/>
    <property type="match status" value="1"/>
</dbReference>
<keyword evidence="4 10" id="KW-0547">Nucleotide-binding</keyword>
<dbReference type="GO" id="GO:0005524">
    <property type="term" value="F:ATP binding"/>
    <property type="evidence" value="ECO:0007669"/>
    <property type="project" value="UniProtKB-UniRule"/>
</dbReference>
<dbReference type="InterPro" id="IPR004101">
    <property type="entry name" value="Mur_ligase_C"/>
</dbReference>
<dbReference type="Gene3D" id="3.40.1390.10">
    <property type="entry name" value="MurE/MurF, N-terminal domain"/>
    <property type="match status" value="1"/>
</dbReference>
<keyword evidence="9 10" id="KW-0961">Cell wall biogenesis/degradation</keyword>
<dbReference type="Pfam" id="PF01225">
    <property type="entry name" value="Mur_ligase"/>
    <property type="match status" value="1"/>
</dbReference>
<evidence type="ECO:0000313" key="16">
    <source>
        <dbReference type="Proteomes" id="UP000824078"/>
    </source>
</evidence>
<accession>A0A9D1HWC1</accession>
<evidence type="ECO:0000256" key="2">
    <source>
        <dbReference type="ARBA" id="ARBA00022598"/>
    </source>
</evidence>
<dbReference type="PANTHER" id="PTHR43024:SF1">
    <property type="entry name" value="UDP-N-ACETYLMURAMOYL-TRIPEPTIDE--D-ALANYL-D-ALANINE LIGASE"/>
    <property type="match status" value="1"/>
</dbReference>
<dbReference type="NCBIfam" id="TIGR01143">
    <property type="entry name" value="murF"/>
    <property type="match status" value="1"/>
</dbReference>
<comment type="function">
    <text evidence="10 11">Involved in cell wall formation. Catalyzes the final step in the synthesis of UDP-N-acetylmuramoyl-pentapeptide, the precursor of murein.</text>
</comment>
<dbReference type="AlphaFoldDB" id="A0A9D1HWC1"/>
<gene>
    <name evidence="10" type="primary">murF</name>
    <name evidence="15" type="ORF">IAD17_01005</name>
</gene>
<comment type="catalytic activity">
    <reaction evidence="10 11">
        <text>D-alanyl-D-alanine + UDP-N-acetyl-alpha-D-muramoyl-L-alanyl-gamma-D-glutamyl-meso-2,6-diaminopimelate + ATP = UDP-N-acetyl-alpha-D-muramoyl-L-alanyl-gamma-D-glutamyl-meso-2,6-diaminopimeloyl-D-alanyl-D-alanine + ADP + phosphate + H(+)</text>
        <dbReference type="Rhea" id="RHEA:28374"/>
        <dbReference type="ChEBI" id="CHEBI:15378"/>
        <dbReference type="ChEBI" id="CHEBI:30616"/>
        <dbReference type="ChEBI" id="CHEBI:43474"/>
        <dbReference type="ChEBI" id="CHEBI:57822"/>
        <dbReference type="ChEBI" id="CHEBI:61386"/>
        <dbReference type="ChEBI" id="CHEBI:83905"/>
        <dbReference type="ChEBI" id="CHEBI:456216"/>
        <dbReference type="EC" id="6.3.2.10"/>
    </reaction>
</comment>
<comment type="subcellular location">
    <subcellularLocation>
        <location evidence="10 11">Cytoplasm</location>
    </subcellularLocation>
</comment>
<protein>
    <recommendedName>
        <fullName evidence="10 11">UDP-N-acetylmuramoyl-tripeptide--D-alanyl-D-alanine ligase</fullName>
        <ecNumber evidence="10 11">6.3.2.10</ecNumber>
    </recommendedName>
    <alternativeName>
        <fullName evidence="10">D-alanyl-D-alanine-adding enzyme</fullName>
    </alternativeName>
</protein>
<dbReference type="InterPro" id="IPR036615">
    <property type="entry name" value="Mur_ligase_C_dom_sf"/>
</dbReference>
<dbReference type="GO" id="GO:0008360">
    <property type="term" value="P:regulation of cell shape"/>
    <property type="evidence" value="ECO:0007669"/>
    <property type="project" value="UniProtKB-KW"/>
</dbReference>
<evidence type="ECO:0000259" key="14">
    <source>
        <dbReference type="Pfam" id="PF08245"/>
    </source>
</evidence>
<dbReference type="GO" id="GO:0051301">
    <property type="term" value="P:cell division"/>
    <property type="evidence" value="ECO:0007669"/>
    <property type="project" value="UniProtKB-KW"/>
</dbReference>
<evidence type="ECO:0000256" key="9">
    <source>
        <dbReference type="ARBA" id="ARBA00023316"/>
    </source>
</evidence>
<dbReference type="SUPFAM" id="SSF53623">
    <property type="entry name" value="MurD-like peptide ligases, catalytic domain"/>
    <property type="match status" value="1"/>
</dbReference>
<dbReference type="GO" id="GO:0009252">
    <property type="term" value="P:peptidoglycan biosynthetic process"/>
    <property type="evidence" value="ECO:0007669"/>
    <property type="project" value="UniProtKB-UniRule"/>
</dbReference>
<dbReference type="Pfam" id="PF08245">
    <property type="entry name" value="Mur_ligase_M"/>
    <property type="match status" value="1"/>
</dbReference>
<evidence type="ECO:0000256" key="4">
    <source>
        <dbReference type="ARBA" id="ARBA00022741"/>
    </source>
</evidence>
<dbReference type="Proteomes" id="UP000824078">
    <property type="component" value="Unassembled WGS sequence"/>
</dbReference>
<reference evidence="15" key="1">
    <citation type="submission" date="2020-10" db="EMBL/GenBank/DDBJ databases">
        <authorList>
            <person name="Gilroy R."/>
        </authorList>
    </citation>
    <scope>NUCLEOTIDE SEQUENCE</scope>
    <source>
        <strain evidence="15">ChiHjej12B11-29160</strain>
    </source>
</reference>
<evidence type="ECO:0000256" key="11">
    <source>
        <dbReference type="RuleBase" id="RU004136"/>
    </source>
</evidence>
<dbReference type="InterPro" id="IPR036565">
    <property type="entry name" value="Mur-like_cat_sf"/>
</dbReference>
<keyword evidence="8 10" id="KW-0131">Cell cycle</keyword>
<dbReference type="Gene3D" id="3.90.190.20">
    <property type="entry name" value="Mur ligase, C-terminal domain"/>
    <property type="match status" value="1"/>
</dbReference>
<dbReference type="GO" id="GO:0071555">
    <property type="term" value="P:cell wall organization"/>
    <property type="evidence" value="ECO:0007669"/>
    <property type="project" value="UniProtKB-KW"/>
</dbReference>
<feature type="domain" description="Mur ligase central" evidence="14">
    <location>
        <begin position="119"/>
        <end position="320"/>
    </location>
</feature>
<evidence type="ECO:0000259" key="13">
    <source>
        <dbReference type="Pfam" id="PF02875"/>
    </source>
</evidence>
<dbReference type="HAMAP" id="MF_02019">
    <property type="entry name" value="MurF"/>
    <property type="match status" value="1"/>
</dbReference>
<dbReference type="PANTHER" id="PTHR43024">
    <property type="entry name" value="UDP-N-ACETYLMURAMOYL-TRIPEPTIDE--D-ALANYL-D-ALANINE LIGASE"/>
    <property type="match status" value="1"/>
</dbReference>
<comment type="pathway">
    <text evidence="10 11">Cell wall biogenesis; peptidoglycan biosynthesis.</text>
</comment>
<feature type="binding site" evidence="10">
    <location>
        <begin position="121"/>
        <end position="127"/>
    </location>
    <ligand>
        <name>ATP</name>
        <dbReference type="ChEBI" id="CHEBI:30616"/>
    </ligand>
</feature>
<dbReference type="EMBL" id="DVMQ01000003">
    <property type="protein sequence ID" value="HIU23492.1"/>
    <property type="molecule type" value="Genomic_DNA"/>
</dbReference>
<dbReference type="GO" id="GO:0047480">
    <property type="term" value="F:UDP-N-acetylmuramoyl-tripeptide-D-alanyl-D-alanine ligase activity"/>
    <property type="evidence" value="ECO:0007669"/>
    <property type="project" value="UniProtKB-UniRule"/>
</dbReference>
<name>A0A9D1HWC1_9ACTN</name>
<organism evidence="15 16">
    <name type="scientific">Candidatus Coprovicinus avistercoris</name>
    <dbReference type="NCBI Taxonomy" id="2840754"/>
    <lineage>
        <taxon>Bacteria</taxon>
        <taxon>Bacillati</taxon>
        <taxon>Actinomycetota</taxon>
        <taxon>Coriobacteriia</taxon>
        <taxon>Coriobacteriales</taxon>
        <taxon>Coriobacteriaceae</taxon>
        <taxon>Coriobacteriaceae incertae sedis</taxon>
        <taxon>Candidatus Coprovicinus</taxon>
    </lineage>
</organism>
<dbReference type="InterPro" id="IPR013221">
    <property type="entry name" value="Mur_ligase_cen"/>
</dbReference>
<comment type="caution">
    <text evidence="15">The sequence shown here is derived from an EMBL/GenBank/DDBJ whole genome shotgun (WGS) entry which is preliminary data.</text>
</comment>
<sequence>MVEMTVSQVVCATDAQLIAGSGTRVCSGVCIDSRNVEPGMLFVAFPGERVDGNAYAPRAAQAGAACVVITADPTEELLAICAEKNCAVLRASEDNGEAFLLRLAGAWRQDHPNWIVVGVTGSVGKTTTKDMLACALSPRYCVHATVGNFNNLIGAPLTLLAAPEETEVVVLEMGMNHPGEIEALAAMAKPTLAVITNVGTSHIGLLGSRENIARAKAEIVSGMCDAALPEGEQVARELILVGEDDFCDFIAHGFAEPAGVAVTSVGTSDKDAVRASEIEIDEEGHASCVVSYPDGWSRHTRLPVPGKRLVPDLLLALTVAWRLGVDREAACKAVEAMPPTHMRLEVRGGSDGTPRIIDDTYNASPSSMAAALDVLCSLPCSGRRIAVLGEIGELGDNAQELHALVGAYAAAKPLDMLCLIGDKDAASMREGAITMGMSTDSIETFASAEAAAQVLGQVLCPEDLVLAKASRAAGLDAFVKEVLSSYAR</sequence>
<evidence type="ECO:0000256" key="8">
    <source>
        <dbReference type="ARBA" id="ARBA00023306"/>
    </source>
</evidence>
<dbReference type="Gene3D" id="3.40.1190.10">
    <property type="entry name" value="Mur-like, catalytic domain"/>
    <property type="match status" value="1"/>
</dbReference>
<keyword evidence="6 10" id="KW-0133">Cell shape</keyword>
<evidence type="ECO:0000256" key="6">
    <source>
        <dbReference type="ARBA" id="ARBA00022960"/>
    </source>
</evidence>
<dbReference type="InterPro" id="IPR000713">
    <property type="entry name" value="Mur_ligase_N"/>
</dbReference>
<keyword evidence="1 10" id="KW-0963">Cytoplasm</keyword>
<dbReference type="InterPro" id="IPR005863">
    <property type="entry name" value="UDP-N-AcMur_synth"/>
</dbReference>
<dbReference type="InterPro" id="IPR051046">
    <property type="entry name" value="MurCDEF_CellWall_CoF430Synth"/>
</dbReference>
<evidence type="ECO:0000256" key="5">
    <source>
        <dbReference type="ARBA" id="ARBA00022840"/>
    </source>
</evidence>
<feature type="domain" description="Mur ligase C-terminal" evidence="13">
    <location>
        <begin position="342"/>
        <end position="471"/>
    </location>
</feature>
<evidence type="ECO:0000259" key="12">
    <source>
        <dbReference type="Pfam" id="PF01225"/>
    </source>
</evidence>
<feature type="domain" description="Mur ligase N-terminal catalytic" evidence="12">
    <location>
        <begin position="27"/>
        <end position="73"/>
    </location>
</feature>
<evidence type="ECO:0000256" key="3">
    <source>
        <dbReference type="ARBA" id="ARBA00022618"/>
    </source>
</evidence>
<keyword evidence="2 10" id="KW-0436">Ligase</keyword>
<keyword evidence="3 10" id="KW-0132">Cell division</keyword>
<keyword evidence="5 10" id="KW-0067">ATP-binding</keyword>
<dbReference type="SUPFAM" id="SSF53244">
    <property type="entry name" value="MurD-like peptide ligases, peptide-binding domain"/>
    <property type="match status" value="1"/>
</dbReference>
<evidence type="ECO:0000256" key="7">
    <source>
        <dbReference type="ARBA" id="ARBA00022984"/>
    </source>
</evidence>
<dbReference type="SUPFAM" id="SSF63418">
    <property type="entry name" value="MurE/MurF N-terminal domain"/>
    <property type="match status" value="1"/>
</dbReference>